<keyword evidence="6 13" id="KW-0812">Transmembrane</keyword>
<dbReference type="EC" id="2.7.13.3" evidence="3"/>
<evidence type="ECO:0000313" key="15">
    <source>
        <dbReference type="EMBL" id="PPA69573.1"/>
    </source>
</evidence>
<name>A0A2S5G9H2_9BACL</name>
<dbReference type="GO" id="GO:0005524">
    <property type="term" value="F:ATP binding"/>
    <property type="evidence" value="ECO:0007669"/>
    <property type="project" value="UniProtKB-KW"/>
</dbReference>
<evidence type="ECO:0000256" key="2">
    <source>
        <dbReference type="ARBA" id="ARBA00004651"/>
    </source>
</evidence>
<evidence type="ECO:0000259" key="14">
    <source>
        <dbReference type="PROSITE" id="PS50109"/>
    </source>
</evidence>
<evidence type="ECO:0000256" key="9">
    <source>
        <dbReference type="ARBA" id="ARBA00022840"/>
    </source>
</evidence>
<dbReference type="InterPro" id="IPR050351">
    <property type="entry name" value="BphY/WalK/GraS-like"/>
</dbReference>
<keyword evidence="11" id="KW-0902">Two-component regulatory system</keyword>
<reference evidence="15 16" key="1">
    <citation type="submission" date="2018-02" db="EMBL/GenBank/DDBJ databases">
        <title>Jeotgalibacillus proteolyticum sp. nov. a protease producing bacterium isolated from ocean sediments of Laizhou Bay.</title>
        <authorList>
            <person name="Li Y."/>
        </authorList>
    </citation>
    <scope>NUCLEOTIDE SEQUENCE [LARGE SCALE GENOMIC DNA]</scope>
    <source>
        <strain evidence="15 16">22-7</strain>
    </source>
</reference>
<dbReference type="OrthoDB" id="9780487at2"/>
<evidence type="ECO:0000256" key="3">
    <source>
        <dbReference type="ARBA" id="ARBA00012438"/>
    </source>
</evidence>
<comment type="catalytic activity">
    <reaction evidence="1">
        <text>ATP + protein L-histidine = ADP + protein N-phospho-L-histidine.</text>
        <dbReference type="EC" id="2.7.13.3"/>
    </reaction>
</comment>
<dbReference type="RefSeq" id="WP_104058566.1">
    <property type="nucleotide sequence ID" value="NZ_PREZ01000005.1"/>
</dbReference>
<feature type="domain" description="Histidine kinase" evidence="14">
    <location>
        <begin position="126"/>
        <end position="331"/>
    </location>
</feature>
<gene>
    <name evidence="15" type="ORF">C4B60_13575</name>
</gene>
<dbReference type="PROSITE" id="PS50109">
    <property type="entry name" value="HIS_KIN"/>
    <property type="match status" value="1"/>
</dbReference>
<keyword evidence="5" id="KW-0808">Transferase</keyword>
<comment type="subcellular location">
    <subcellularLocation>
        <location evidence="2">Cell membrane</location>
        <topology evidence="2">Multi-pass membrane protein</topology>
    </subcellularLocation>
</comment>
<dbReference type="EMBL" id="PREZ01000005">
    <property type="protein sequence ID" value="PPA69573.1"/>
    <property type="molecule type" value="Genomic_DNA"/>
</dbReference>
<evidence type="ECO:0000256" key="10">
    <source>
        <dbReference type="ARBA" id="ARBA00022989"/>
    </source>
</evidence>
<sequence>MITYFVEKKSWIAGFFFILLFSNLLFWLDPGLKLSGSSVLYFNGVLIICFIPFLLWRAMRETRYLKEVEEIALHNEVSDWGPLLPEAEGVNEKRWQAVLSDASQSARHQAALNEDRHSLKSADIEAWVHEMKAPLTSLKLQIDAEKENPVMQKIDFEWSRLHFLLEQQLYQARLSSIEHDTVMEHTEFGQIIFPEIKSLSAVCRARGIGFEIEGEELTVLTDLKWSRFIFRQVLTNAVKYSPDQSEIIISGEKNERFAEILIKDEGRGIKPEHLPRIFEKGFTGEAGRQQSNATGLGLYLAKQAADSFGIKIDVRLQEKGTEVRLIFPLPDTFQKPLHTR</sequence>
<dbReference type="SMART" id="SM00387">
    <property type="entry name" value="HATPase_c"/>
    <property type="match status" value="1"/>
</dbReference>
<keyword evidence="4" id="KW-1003">Cell membrane</keyword>
<dbReference type="GO" id="GO:0004721">
    <property type="term" value="F:phosphoprotein phosphatase activity"/>
    <property type="evidence" value="ECO:0007669"/>
    <property type="project" value="TreeGrafter"/>
</dbReference>
<evidence type="ECO:0000256" key="5">
    <source>
        <dbReference type="ARBA" id="ARBA00022679"/>
    </source>
</evidence>
<feature type="transmembrane region" description="Helical" evidence="13">
    <location>
        <begin position="40"/>
        <end position="56"/>
    </location>
</feature>
<dbReference type="PANTHER" id="PTHR45453:SF2">
    <property type="entry name" value="HISTIDINE KINASE"/>
    <property type="match status" value="1"/>
</dbReference>
<feature type="transmembrane region" description="Helical" evidence="13">
    <location>
        <begin position="12"/>
        <end position="28"/>
    </location>
</feature>
<dbReference type="GO" id="GO:0005886">
    <property type="term" value="C:plasma membrane"/>
    <property type="evidence" value="ECO:0007669"/>
    <property type="project" value="UniProtKB-SubCell"/>
</dbReference>
<evidence type="ECO:0000256" key="11">
    <source>
        <dbReference type="ARBA" id="ARBA00023012"/>
    </source>
</evidence>
<dbReference type="InterPro" id="IPR005467">
    <property type="entry name" value="His_kinase_dom"/>
</dbReference>
<dbReference type="Gene3D" id="3.30.565.10">
    <property type="entry name" value="Histidine kinase-like ATPase, C-terminal domain"/>
    <property type="match status" value="1"/>
</dbReference>
<dbReference type="GO" id="GO:0000155">
    <property type="term" value="F:phosphorelay sensor kinase activity"/>
    <property type="evidence" value="ECO:0007669"/>
    <property type="project" value="TreeGrafter"/>
</dbReference>
<dbReference type="PRINTS" id="PR00344">
    <property type="entry name" value="BCTRLSENSOR"/>
</dbReference>
<keyword evidence="12 13" id="KW-0472">Membrane</keyword>
<evidence type="ECO:0000256" key="13">
    <source>
        <dbReference type="SAM" id="Phobius"/>
    </source>
</evidence>
<keyword evidence="16" id="KW-1185">Reference proteome</keyword>
<dbReference type="AlphaFoldDB" id="A0A2S5G9H2"/>
<proteinExistence type="predicted"/>
<keyword evidence="8 15" id="KW-0418">Kinase</keyword>
<dbReference type="Proteomes" id="UP000239047">
    <property type="component" value="Unassembled WGS sequence"/>
</dbReference>
<dbReference type="InterPro" id="IPR036890">
    <property type="entry name" value="HATPase_C_sf"/>
</dbReference>
<organism evidence="15 16">
    <name type="scientific">Jeotgalibacillus proteolyticus</name>
    <dbReference type="NCBI Taxonomy" id="2082395"/>
    <lineage>
        <taxon>Bacteria</taxon>
        <taxon>Bacillati</taxon>
        <taxon>Bacillota</taxon>
        <taxon>Bacilli</taxon>
        <taxon>Bacillales</taxon>
        <taxon>Caryophanaceae</taxon>
        <taxon>Jeotgalibacillus</taxon>
    </lineage>
</organism>
<dbReference type="GO" id="GO:0016036">
    <property type="term" value="P:cellular response to phosphate starvation"/>
    <property type="evidence" value="ECO:0007669"/>
    <property type="project" value="TreeGrafter"/>
</dbReference>
<evidence type="ECO:0000256" key="1">
    <source>
        <dbReference type="ARBA" id="ARBA00000085"/>
    </source>
</evidence>
<evidence type="ECO:0000313" key="16">
    <source>
        <dbReference type="Proteomes" id="UP000239047"/>
    </source>
</evidence>
<dbReference type="InterPro" id="IPR003594">
    <property type="entry name" value="HATPase_dom"/>
</dbReference>
<keyword evidence="7" id="KW-0547">Nucleotide-binding</keyword>
<evidence type="ECO:0000256" key="7">
    <source>
        <dbReference type="ARBA" id="ARBA00022741"/>
    </source>
</evidence>
<keyword evidence="9" id="KW-0067">ATP-binding</keyword>
<comment type="caution">
    <text evidence="15">The sequence shown here is derived from an EMBL/GenBank/DDBJ whole genome shotgun (WGS) entry which is preliminary data.</text>
</comment>
<evidence type="ECO:0000256" key="6">
    <source>
        <dbReference type="ARBA" id="ARBA00022692"/>
    </source>
</evidence>
<accession>A0A2S5G9H2</accession>
<dbReference type="InterPro" id="IPR004358">
    <property type="entry name" value="Sig_transdc_His_kin-like_C"/>
</dbReference>
<dbReference type="PANTHER" id="PTHR45453">
    <property type="entry name" value="PHOSPHATE REGULON SENSOR PROTEIN PHOR"/>
    <property type="match status" value="1"/>
</dbReference>
<evidence type="ECO:0000256" key="8">
    <source>
        <dbReference type="ARBA" id="ARBA00022777"/>
    </source>
</evidence>
<evidence type="ECO:0000256" key="4">
    <source>
        <dbReference type="ARBA" id="ARBA00022475"/>
    </source>
</evidence>
<keyword evidence="10 13" id="KW-1133">Transmembrane helix</keyword>
<evidence type="ECO:0000256" key="12">
    <source>
        <dbReference type="ARBA" id="ARBA00023136"/>
    </source>
</evidence>
<dbReference type="Pfam" id="PF02518">
    <property type="entry name" value="HATPase_c"/>
    <property type="match status" value="1"/>
</dbReference>
<dbReference type="SUPFAM" id="SSF55874">
    <property type="entry name" value="ATPase domain of HSP90 chaperone/DNA topoisomerase II/histidine kinase"/>
    <property type="match status" value="1"/>
</dbReference>
<protein>
    <recommendedName>
        <fullName evidence="3">histidine kinase</fullName>
        <ecNumber evidence="3">2.7.13.3</ecNumber>
    </recommendedName>
</protein>